<organism evidence="1 2">
    <name type="scientific">Pricia mediterranea</name>
    <dbReference type="NCBI Taxonomy" id="3076079"/>
    <lineage>
        <taxon>Bacteria</taxon>
        <taxon>Pseudomonadati</taxon>
        <taxon>Bacteroidota</taxon>
        <taxon>Flavobacteriia</taxon>
        <taxon>Flavobacteriales</taxon>
        <taxon>Flavobacteriaceae</taxon>
        <taxon>Pricia</taxon>
    </lineage>
</organism>
<evidence type="ECO:0008006" key="3">
    <source>
        <dbReference type="Google" id="ProtNLM"/>
    </source>
</evidence>
<dbReference type="EMBL" id="JAVTTP010000002">
    <property type="protein sequence ID" value="MDT7830631.1"/>
    <property type="molecule type" value="Genomic_DNA"/>
</dbReference>
<dbReference type="Proteomes" id="UP001250656">
    <property type="component" value="Unassembled WGS sequence"/>
</dbReference>
<protein>
    <recommendedName>
        <fullName evidence="3">Type VI secretion system baseplate subunit TssG</fullName>
    </recommendedName>
</protein>
<comment type="caution">
    <text evidence="1">The sequence shown here is derived from an EMBL/GenBank/DDBJ whole genome shotgun (WGS) entry which is preliminary data.</text>
</comment>
<proteinExistence type="predicted"/>
<reference evidence="1 2" key="1">
    <citation type="submission" date="2023-09" db="EMBL/GenBank/DDBJ databases">
        <title>Novel taxa isolated from Blanes Bay.</title>
        <authorList>
            <person name="Rey-Velasco X."/>
            <person name="Lucena T."/>
        </authorList>
    </citation>
    <scope>NUCLEOTIDE SEQUENCE [LARGE SCALE GENOMIC DNA]</scope>
    <source>
        <strain evidence="1 2">S334</strain>
    </source>
</reference>
<evidence type="ECO:0000313" key="1">
    <source>
        <dbReference type="EMBL" id="MDT7830631.1"/>
    </source>
</evidence>
<keyword evidence="2" id="KW-1185">Reference proteome</keyword>
<gene>
    <name evidence="1" type="ORF">RQM65_18320</name>
</gene>
<accession>A0ABU3LA63</accession>
<sequence length="302" mass="35019">MKQKNCNPPIRQQVLELGFDLKAELFAARLMENEVDLNLNMTDYFKRGFSKDITHIEEANEDNKVEVHLSRRSFYDIFPERFFHSPNGSTTLVKTMVANYKNRKLEEEQVRKFFKPLETEFFLHRVAIENEEDQIFRSLDGTALAELLRTLWKLDTRIPEKTAVKIIKTMPLLYKIAGNLPLIQKVLENIIDEEVTVGQEYACVAHQPEDAPWQLGVNMAISGPSQSFLPKYRFTMTEISRPEAIEDYLPDGKISAAVRFFLEHTLPFESEFEIDFTIPEAKRQFTLGSKVYEGRLDISSTI</sequence>
<evidence type="ECO:0000313" key="2">
    <source>
        <dbReference type="Proteomes" id="UP001250656"/>
    </source>
</evidence>
<name>A0ABU3LA63_9FLAO</name>
<dbReference type="RefSeq" id="WP_314017099.1">
    <property type="nucleotide sequence ID" value="NZ_JAVTTP010000002.1"/>
</dbReference>